<dbReference type="GO" id="GO:0005737">
    <property type="term" value="C:cytoplasm"/>
    <property type="evidence" value="ECO:0007669"/>
    <property type="project" value="TreeGrafter"/>
</dbReference>
<proteinExistence type="predicted"/>
<dbReference type="GO" id="GO:0043041">
    <property type="term" value="P:amino acid activation for nonribosomal peptide biosynthetic process"/>
    <property type="evidence" value="ECO:0007669"/>
    <property type="project" value="TreeGrafter"/>
</dbReference>
<keyword evidence="4" id="KW-1185">Reference proteome</keyword>
<evidence type="ECO:0000313" key="3">
    <source>
        <dbReference type="EMBL" id="QEL57742.1"/>
    </source>
</evidence>
<dbReference type="PANTHER" id="PTHR45527:SF10">
    <property type="entry name" value="PYOCHELIN SYNTHASE PCHF"/>
    <property type="match status" value="1"/>
</dbReference>
<dbReference type="GO" id="GO:0031177">
    <property type="term" value="F:phosphopantetheine binding"/>
    <property type="evidence" value="ECO:0007669"/>
    <property type="project" value="TreeGrafter"/>
</dbReference>
<reference evidence="3 4" key="1">
    <citation type="submission" date="2019-08" db="EMBL/GenBank/DDBJ databases">
        <title>Chromobacterium paludis, a novel bacterium isolated from a Maryland marsh pond.</title>
        <authorList>
            <person name="Blackburn M.B."/>
            <person name="Gundersen-Rindal D.E."/>
        </authorList>
    </citation>
    <scope>NUCLEOTIDE SEQUENCE [LARGE SCALE GENOMIC DNA]</scope>
    <source>
        <strain evidence="4">IIBBL 257-1</strain>
    </source>
</reference>
<feature type="domain" description="AMP-dependent synthetase/ligase" evidence="2">
    <location>
        <begin position="89"/>
        <end position="161"/>
    </location>
</feature>
<dbReference type="KEGG" id="chrm:FYK34_20335"/>
<evidence type="ECO:0000259" key="2">
    <source>
        <dbReference type="Pfam" id="PF00501"/>
    </source>
</evidence>
<evidence type="ECO:0000313" key="4">
    <source>
        <dbReference type="Proteomes" id="UP000322079"/>
    </source>
</evidence>
<dbReference type="Gene3D" id="2.30.38.10">
    <property type="entry name" value="Luciferase, Domain 3"/>
    <property type="match status" value="1"/>
</dbReference>
<keyword evidence="1" id="KW-0436">Ligase</keyword>
<dbReference type="Gene3D" id="3.40.50.980">
    <property type="match status" value="1"/>
</dbReference>
<dbReference type="GO" id="GO:0000036">
    <property type="term" value="F:acyl carrier activity"/>
    <property type="evidence" value="ECO:0007669"/>
    <property type="project" value="TreeGrafter"/>
</dbReference>
<sequence length="215" mass="23309">MAPAGFDLSVYDYFGVLAAGGRVVFQDVAGASDPQAWCQTLIQHRGDDLEQRAGAGQGAGRSLRRCAGAGPRCGLGVDERGLDSHRPACRIRECLPAVEVVSLGGATEGSIWSICHPIERVDPSWSSIPYGKPLANQRFHVAERLAGPMPEWVTGELYIAGLRRGPGVSGRCRERPRQRFIVDPRSGERLYKTGDLGRYLDDGVIEILGPRGQTR</sequence>
<dbReference type="InterPro" id="IPR000873">
    <property type="entry name" value="AMP-dep_synth/lig_dom"/>
</dbReference>
<dbReference type="Pfam" id="PF00501">
    <property type="entry name" value="AMP-binding"/>
    <property type="match status" value="1"/>
</dbReference>
<name>A0A5C1DMB8_9NEIS</name>
<protein>
    <submittedName>
        <fullName evidence="3">AMP-binding protein</fullName>
    </submittedName>
</protein>
<organism evidence="3 4">
    <name type="scientific">Chromobacterium paludis</name>
    <dbReference type="NCBI Taxonomy" id="2605945"/>
    <lineage>
        <taxon>Bacteria</taxon>
        <taxon>Pseudomonadati</taxon>
        <taxon>Pseudomonadota</taxon>
        <taxon>Betaproteobacteria</taxon>
        <taxon>Neisseriales</taxon>
        <taxon>Chromobacteriaceae</taxon>
        <taxon>Chromobacterium</taxon>
    </lineage>
</organism>
<gene>
    <name evidence="3" type="ORF">FYK34_20335</name>
</gene>
<dbReference type="SUPFAM" id="SSF56801">
    <property type="entry name" value="Acetyl-CoA synthetase-like"/>
    <property type="match status" value="1"/>
</dbReference>
<accession>A0A5C1DMB8</accession>
<dbReference type="EMBL" id="CP043473">
    <property type="protein sequence ID" value="QEL57742.1"/>
    <property type="molecule type" value="Genomic_DNA"/>
</dbReference>
<dbReference type="AlphaFoldDB" id="A0A5C1DMB8"/>
<dbReference type="GO" id="GO:0016874">
    <property type="term" value="F:ligase activity"/>
    <property type="evidence" value="ECO:0007669"/>
    <property type="project" value="UniProtKB-KW"/>
</dbReference>
<dbReference type="GO" id="GO:0044550">
    <property type="term" value="P:secondary metabolite biosynthetic process"/>
    <property type="evidence" value="ECO:0007669"/>
    <property type="project" value="TreeGrafter"/>
</dbReference>
<evidence type="ECO:0000256" key="1">
    <source>
        <dbReference type="ARBA" id="ARBA00022598"/>
    </source>
</evidence>
<dbReference type="Proteomes" id="UP000322079">
    <property type="component" value="Chromosome"/>
</dbReference>
<dbReference type="PANTHER" id="PTHR45527">
    <property type="entry name" value="NONRIBOSOMAL PEPTIDE SYNTHETASE"/>
    <property type="match status" value="1"/>
</dbReference>